<protein>
    <submittedName>
        <fullName evidence="1">Putative modified peptide</fullName>
    </submittedName>
</protein>
<dbReference type="EMBL" id="FNAG01000006">
    <property type="protein sequence ID" value="SDD72522.1"/>
    <property type="molecule type" value="Genomic_DNA"/>
</dbReference>
<dbReference type="AlphaFoldDB" id="A0A1G6X2W1"/>
<accession>A0A1G6X2W1</accession>
<dbReference type="InterPro" id="IPR030976">
    <property type="entry name" value="Mod_pep_NH_fam"/>
</dbReference>
<gene>
    <name evidence="1" type="ORF">SAMN04488509_10616</name>
</gene>
<reference evidence="1 2" key="1">
    <citation type="submission" date="2016-10" db="EMBL/GenBank/DDBJ databases">
        <authorList>
            <person name="de Groot N.N."/>
        </authorList>
    </citation>
    <scope>NUCLEOTIDE SEQUENCE [LARGE SCALE GENOMIC DNA]</scope>
    <source>
        <strain evidence="1 2">DSM 16957</strain>
    </source>
</reference>
<dbReference type="Proteomes" id="UP000199603">
    <property type="component" value="Unassembled WGS sequence"/>
</dbReference>
<proteinExistence type="predicted"/>
<dbReference type="RefSeq" id="WP_091242589.1">
    <property type="nucleotide sequence ID" value="NZ_FNAG01000006.1"/>
</dbReference>
<evidence type="ECO:0000313" key="2">
    <source>
        <dbReference type="Proteomes" id="UP000199603"/>
    </source>
</evidence>
<organism evidence="1 2">
    <name type="scientific">Aquimonas voraii</name>
    <dbReference type="NCBI Taxonomy" id="265719"/>
    <lineage>
        <taxon>Bacteria</taxon>
        <taxon>Pseudomonadati</taxon>
        <taxon>Pseudomonadota</taxon>
        <taxon>Gammaproteobacteria</taxon>
        <taxon>Lysobacterales</taxon>
        <taxon>Lysobacteraceae</taxon>
        <taxon>Aquimonas</taxon>
    </lineage>
</organism>
<sequence length="122" mass="13020">MSNVLLDGPLGESLIRRLAADDDFRALFARNPIEGLRQIGLSPQQMMQLSPRCLSPQEAAPKAVFEKILSDIGGESFRLAMSFSIHHLKVQMSESRELSAVQTLGARSATAASGASAGHGSL</sequence>
<evidence type="ECO:0000313" key="1">
    <source>
        <dbReference type="EMBL" id="SDD72522.1"/>
    </source>
</evidence>
<dbReference type="NCBIfam" id="TIGR04509">
    <property type="entry name" value="mod_pep_NH_fam"/>
    <property type="match status" value="1"/>
</dbReference>
<name>A0A1G6X2W1_9GAMM</name>
<keyword evidence="2" id="KW-1185">Reference proteome</keyword>